<keyword evidence="9" id="KW-0479">Metal-binding</keyword>
<dbReference type="EC" id="2.7.7.-" evidence="12"/>
<evidence type="ECO:0000256" key="2">
    <source>
        <dbReference type="ARBA" id="ARBA00001946"/>
    </source>
</evidence>
<reference evidence="13 14" key="1">
    <citation type="submission" date="2016-07" db="EMBL/GenBank/DDBJ databases">
        <title>Pervasive Adenine N6-methylation of Active Genes in Fungi.</title>
        <authorList>
            <consortium name="DOE Joint Genome Institute"/>
            <person name="Mondo S.J."/>
            <person name="Dannebaum R.O."/>
            <person name="Kuo R.C."/>
            <person name="Labutti K."/>
            <person name="Haridas S."/>
            <person name="Kuo A."/>
            <person name="Salamov A."/>
            <person name="Ahrendt S.R."/>
            <person name="Lipzen A."/>
            <person name="Sullivan W."/>
            <person name="Andreopoulos W.B."/>
            <person name="Clum A."/>
            <person name="Lindquist E."/>
            <person name="Daum C."/>
            <person name="Ramamoorthy G.K."/>
            <person name="Gryganskyi A."/>
            <person name="Culley D."/>
            <person name="Magnuson J.K."/>
            <person name="James T.Y."/>
            <person name="O'Malley M.A."/>
            <person name="Stajich J.E."/>
            <person name="Spatafora J.W."/>
            <person name="Visel A."/>
            <person name="Grigoriev I.V."/>
        </authorList>
    </citation>
    <scope>NUCLEOTIDE SEQUENCE [LARGE SCALE GENOMIC DNA]</scope>
    <source>
        <strain evidence="13 14">NRRL 3301</strain>
    </source>
</reference>
<dbReference type="CDD" id="cd04860">
    <property type="entry name" value="AE_Prim_S"/>
    <property type="match status" value="1"/>
</dbReference>
<dbReference type="GO" id="GO:0003899">
    <property type="term" value="F:DNA-directed RNA polymerase activity"/>
    <property type="evidence" value="ECO:0007669"/>
    <property type="project" value="EnsemblFungi"/>
</dbReference>
<keyword evidence="14" id="KW-1185">Reference proteome</keyword>
<evidence type="ECO:0000256" key="11">
    <source>
        <dbReference type="ARBA" id="ARBA00023163"/>
    </source>
</evidence>
<dbReference type="GO" id="GO:0046872">
    <property type="term" value="F:metal ion binding"/>
    <property type="evidence" value="ECO:0007669"/>
    <property type="project" value="UniProtKB-KW"/>
</dbReference>
<evidence type="ECO:0000256" key="9">
    <source>
        <dbReference type="ARBA" id="ARBA00022723"/>
    </source>
</evidence>
<dbReference type="EMBL" id="MCGT01000007">
    <property type="protein sequence ID" value="ORX58229.1"/>
    <property type="molecule type" value="Genomic_DNA"/>
</dbReference>
<proteinExistence type="inferred from homology"/>
<evidence type="ECO:0000256" key="12">
    <source>
        <dbReference type="RuleBase" id="RU003514"/>
    </source>
</evidence>
<evidence type="ECO:0000256" key="1">
    <source>
        <dbReference type="ARBA" id="ARBA00001936"/>
    </source>
</evidence>
<keyword evidence="8 12" id="KW-0235">DNA replication</keyword>
<dbReference type="AlphaFoldDB" id="A0A1X2GP72"/>
<dbReference type="NCBIfam" id="TIGR00335">
    <property type="entry name" value="primase_sml"/>
    <property type="match status" value="1"/>
</dbReference>
<keyword evidence="10" id="KW-0862">Zinc</keyword>
<keyword evidence="6 12" id="KW-0808">Transferase</keyword>
<evidence type="ECO:0000256" key="7">
    <source>
        <dbReference type="ARBA" id="ARBA00022695"/>
    </source>
</evidence>
<dbReference type="PANTHER" id="PTHR10536">
    <property type="entry name" value="DNA PRIMASE SMALL SUBUNIT"/>
    <property type="match status" value="1"/>
</dbReference>
<dbReference type="GO" id="GO:0000785">
    <property type="term" value="C:chromatin"/>
    <property type="evidence" value="ECO:0007669"/>
    <property type="project" value="EnsemblFungi"/>
</dbReference>
<gene>
    <name evidence="13" type="ORF">DM01DRAFT_1333890</name>
</gene>
<dbReference type="GO" id="GO:0006270">
    <property type="term" value="P:DNA replication initiation"/>
    <property type="evidence" value="ECO:0007669"/>
    <property type="project" value="EnsemblFungi"/>
</dbReference>
<evidence type="ECO:0000256" key="6">
    <source>
        <dbReference type="ARBA" id="ARBA00022679"/>
    </source>
</evidence>
<dbReference type="InterPro" id="IPR014052">
    <property type="entry name" value="DNA_primase_ssu_euk/arc"/>
</dbReference>
<keyword evidence="11" id="KW-0804">Transcription</keyword>
<protein>
    <recommendedName>
        <fullName evidence="12">DNA primase</fullName>
        <ecNumber evidence="12">2.7.7.-</ecNumber>
    </recommendedName>
</protein>
<evidence type="ECO:0000256" key="10">
    <source>
        <dbReference type="ARBA" id="ARBA00022833"/>
    </source>
</evidence>
<dbReference type="GO" id="GO:0006269">
    <property type="term" value="P:DNA replication, synthesis of primer"/>
    <property type="evidence" value="ECO:0007669"/>
    <property type="project" value="UniProtKB-KW"/>
</dbReference>
<organism evidence="13 14">
    <name type="scientific">Hesseltinella vesiculosa</name>
    <dbReference type="NCBI Taxonomy" id="101127"/>
    <lineage>
        <taxon>Eukaryota</taxon>
        <taxon>Fungi</taxon>
        <taxon>Fungi incertae sedis</taxon>
        <taxon>Mucoromycota</taxon>
        <taxon>Mucoromycotina</taxon>
        <taxon>Mucoromycetes</taxon>
        <taxon>Mucorales</taxon>
        <taxon>Cunninghamellaceae</taxon>
        <taxon>Hesseltinella</taxon>
    </lineage>
</organism>
<evidence type="ECO:0000256" key="5">
    <source>
        <dbReference type="ARBA" id="ARBA00022515"/>
    </source>
</evidence>
<sequence length="444" mass="51884">MFDDFLSDDDAMLEKNLASVQLGTPDRQQHGDPLRTFKVTQADHDPVLLLRTFYQRLFPYKTFYSWLNYSNAEPTKTFTHREFSFTLANDIYIRFQSFNDLPAFKKEIERLQPVKMDLGAIYTIRPKERKTVNEKAFRPLEKEFVLDIDMTDYDEIRTCCTGGDICHKCWTFMTLAIKVIDACLRDDFGFQHILWVYSGRRGVHCWVSDERARQMDNESRKAVIGYMEVIKGGAEVQRKVKLMKILHPSLERSYKTIEPYFESLILDQQGVLDTKEEWTKMVSILSDANIRDQLNNEWSNNPSLSGAEKWDQLVQAVHQSRNEFDSITRDIQLQYLYPRLDSNVSTNINHLLKSPFCVHPKTQRVCVPIDPENCDNFDPLAVPTLMTLNDELNKLAMGTSDSERKIPDYKKTSLKPYIDIFENFVNGLLKETQRAKRDQPDHSW</sequence>
<comment type="cofactor">
    <cofactor evidence="1">
        <name>Mn(2+)</name>
        <dbReference type="ChEBI" id="CHEBI:29035"/>
    </cofactor>
</comment>
<comment type="similarity">
    <text evidence="3 12">Belongs to the eukaryotic-type primase small subunit family.</text>
</comment>
<dbReference type="Gene3D" id="3.90.920.10">
    <property type="entry name" value="DNA primase, PRIM domain"/>
    <property type="match status" value="1"/>
</dbReference>
<dbReference type="InterPro" id="IPR002755">
    <property type="entry name" value="DNA_primase_S"/>
</dbReference>
<evidence type="ECO:0000256" key="4">
    <source>
        <dbReference type="ARBA" id="ARBA00022478"/>
    </source>
</evidence>
<dbReference type="GO" id="GO:0003697">
    <property type="term" value="F:single-stranded DNA binding"/>
    <property type="evidence" value="ECO:0007669"/>
    <property type="project" value="EnsemblFungi"/>
</dbReference>
<dbReference type="FunFam" id="3.90.920.10:FF:000001">
    <property type="entry name" value="DNA primase"/>
    <property type="match status" value="1"/>
</dbReference>
<comment type="caution">
    <text evidence="13">The sequence shown here is derived from an EMBL/GenBank/DDBJ whole genome shotgun (WGS) entry which is preliminary data.</text>
</comment>
<keyword evidence="7" id="KW-0548">Nucleotidyltransferase</keyword>
<accession>A0A1X2GP72</accession>
<evidence type="ECO:0000256" key="8">
    <source>
        <dbReference type="ARBA" id="ARBA00022705"/>
    </source>
</evidence>
<keyword evidence="4 12" id="KW-0240">DNA-directed RNA polymerase</keyword>
<dbReference type="OrthoDB" id="19606at2759"/>
<name>A0A1X2GP72_9FUNG</name>
<evidence type="ECO:0000256" key="3">
    <source>
        <dbReference type="ARBA" id="ARBA00009762"/>
    </source>
</evidence>
<dbReference type="Pfam" id="PF01896">
    <property type="entry name" value="DNA_primase_S"/>
    <property type="match status" value="1"/>
</dbReference>
<evidence type="ECO:0000313" key="14">
    <source>
        <dbReference type="Proteomes" id="UP000242146"/>
    </source>
</evidence>
<dbReference type="GO" id="GO:0005658">
    <property type="term" value="C:alpha DNA polymerase:primase complex"/>
    <property type="evidence" value="ECO:0007669"/>
    <property type="project" value="EnsemblFungi"/>
</dbReference>
<evidence type="ECO:0000313" key="13">
    <source>
        <dbReference type="EMBL" id="ORX58229.1"/>
    </source>
</evidence>
<dbReference type="SUPFAM" id="SSF56747">
    <property type="entry name" value="Prim-pol domain"/>
    <property type="match status" value="1"/>
</dbReference>
<dbReference type="Proteomes" id="UP000242146">
    <property type="component" value="Unassembled WGS sequence"/>
</dbReference>
<dbReference type="STRING" id="101127.A0A1X2GP72"/>
<dbReference type="GO" id="GO:0005737">
    <property type="term" value="C:cytoplasm"/>
    <property type="evidence" value="ECO:0007669"/>
    <property type="project" value="EnsemblFungi"/>
</dbReference>
<keyword evidence="5 12" id="KW-0639">Primosome</keyword>
<comment type="cofactor">
    <cofactor evidence="2">
        <name>Mg(2+)</name>
        <dbReference type="ChEBI" id="CHEBI:18420"/>
    </cofactor>
</comment>